<evidence type="ECO:0000313" key="2">
    <source>
        <dbReference type="Proteomes" id="UP001500443"/>
    </source>
</evidence>
<sequence>MMEATPMGTTKELAGLTQWELDGLRAGEAAAGGLREALARVGVTVPSLAGGFPVQGNGRVHLGICNAGVATKLAEVLNAAADALPELRART</sequence>
<dbReference type="EMBL" id="BAAAPF010000010">
    <property type="protein sequence ID" value="GAA2110967.1"/>
    <property type="molecule type" value="Genomic_DNA"/>
</dbReference>
<proteinExistence type="predicted"/>
<reference evidence="1 2" key="1">
    <citation type="journal article" date="2019" name="Int. J. Syst. Evol. Microbiol.">
        <title>The Global Catalogue of Microorganisms (GCM) 10K type strain sequencing project: providing services to taxonomists for standard genome sequencing and annotation.</title>
        <authorList>
            <consortium name="The Broad Institute Genomics Platform"/>
            <consortium name="The Broad Institute Genome Sequencing Center for Infectious Disease"/>
            <person name="Wu L."/>
            <person name="Ma J."/>
        </authorList>
    </citation>
    <scope>NUCLEOTIDE SEQUENCE [LARGE SCALE GENOMIC DNA]</scope>
    <source>
        <strain evidence="1 2">JCM 15481</strain>
    </source>
</reference>
<evidence type="ECO:0000313" key="1">
    <source>
        <dbReference type="EMBL" id="GAA2110967.1"/>
    </source>
</evidence>
<dbReference type="Proteomes" id="UP001500443">
    <property type="component" value="Unassembled WGS sequence"/>
</dbReference>
<name>A0ABN2XG38_9ACTN</name>
<gene>
    <name evidence="1" type="ORF">GCM10009802_08390</name>
</gene>
<protein>
    <submittedName>
        <fullName evidence="1">Uncharacterized protein</fullName>
    </submittedName>
</protein>
<keyword evidence="2" id="KW-1185">Reference proteome</keyword>
<comment type="caution">
    <text evidence="1">The sequence shown here is derived from an EMBL/GenBank/DDBJ whole genome shotgun (WGS) entry which is preliminary data.</text>
</comment>
<organism evidence="1 2">
    <name type="scientific">Streptomyces synnematoformans</name>
    <dbReference type="NCBI Taxonomy" id="415721"/>
    <lineage>
        <taxon>Bacteria</taxon>
        <taxon>Bacillati</taxon>
        <taxon>Actinomycetota</taxon>
        <taxon>Actinomycetes</taxon>
        <taxon>Kitasatosporales</taxon>
        <taxon>Streptomycetaceae</taxon>
        <taxon>Streptomyces</taxon>
    </lineage>
</organism>
<accession>A0ABN2XG38</accession>